<organism evidence="2 3">
    <name type="scientific">Fervidicoccus fontis</name>
    <dbReference type="NCBI Taxonomy" id="683846"/>
    <lineage>
        <taxon>Archaea</taxon>
        <taxon>Thermoproteota</taxon>
        <taxon>Thermoprotei</taxon>
        <taxon>Fervidicoccales</taxon>
        <taxon>Fervidicoccaceae</taxon>
        <taxon>Fervidicoccus</taxon>
    </lineage>
</organism>
<accession>A0A843ADV3</accession>
<dbReference type="RefSeq" id="WP_193803663.1">
    <property type="nucleotide sequence ID" value="NZ_JADEZV010000002.1"/>
</dbReference>
<dbReference type="InterPro" id="IPR009061">
    <property type="entry name" value="DNA-bd_dom_put_sf"/>
</dbReference>
<evidence type="ECO:0000313" key="3">
    <source>
        <dbReference type="Proteomes" id="UP000652307"/>
    </source>
</evidence>
<reference evidence="2" key="1">
    <citation type="submission" date="2020-10" db="EMBL/GenBank/DDBJ databases">
        <title>Fervidococcus fontis strain 3639Fd - the first crenarchaeon capable of growth on lipids.</title>
        <authorList>
            <person name="Kochetkova T.V."/>
            <person name="Elcheninov A.G."/>
            <person name="Toschakov S.V."/>
            <person name="Kublanov I.V."/>
        </authorList>
    </citation>
    <scope>NUCLEOTIDE SEQUENCE</scope>
    <source>
        <strain evidence="2">3639Fd</strain>
    </source>
</reference>
<dbReference type="Gene3D" id="1.10.1660.10">
    <property type="match status" value="1"/>
</dbReference>
<protein>
    <submittedName>
        <fullName evidence="2">Helix-turn-helix domain-containing protein</fullName>
    </submittedName>
</protein>
<name>A0A843ADV3_9CREN</name>
<evidence type="ECO:0000313" key="2">
    <source>
        <dbReference type="EMBL" id="MBE9391246.1"/>
    </source>
</evidence>
<dbReference type="AlphaFoldDB" id="A0A843ADV3"/>
<dbReference type="NCBIfam" id="TIGR01764">
    <property type="entry name" value="excise"/>
    <property type="match status" value="1"/>
</dbReference>
<dbReference type="InterPro" id="IPR041657">
    <property type="entry name" value="HTH_17"/>
</dbReference>
<dbReference type="Proteomes" id="UP000652307">
    <property type="component" value="Unassembled WGS sequence"/>
</dbReference>
<dbReference type="GO" id="GO:0003677">
    <property type="term" value="F:DNA binding"/>
    <property type="evidence" value="ECO:0007669"/>
    <property type="project" value="InterPro"/>
</dbReference>
<dbReference type="SUPFAM" id="SSF46955">
    <property type="entry name" value="Putative DNA-binding domain"/>
    <property type="match status" value="1"/>
</dbReference>
<dbReference type="Pfam" id="PF12728">
    <property type="entry name" value="HTH_17"/>
    <property type="match status" value="1"/>
</dbReference>
<evidence type="ECO:0000259" key="1">
    <source>
        <dbReference type="Pfam" id="PF12728"/>
    </source>
</evidence>
<feature type="domain" description="Helix-turn-helix" evidence="1">
    <location>
        <begin position="4"/>
        <end position="41"/>
    </location>
</feature>
<proteinExistence type="predicted"/>
<dbReference type="EMBL" id="JADEZV010000002">
    <property type="protein sequence ID" value="MBE9391246.1"/>
    <property type="molecule type" value="Genomic_DNA"/>
</dbReference>
<gene>
    <name evidence="2" type="ORF">IOK49_04050</name>
</gene>
<comment type="caution">
    <text evidence="2">The sequence shown here is derived from an EMBL/GenBank/DDBJ whole genome shotgun (WGS) entry which is preliminary data.</text>
</comment>
<dbReference type="InterPro" id="IPR010093">
    <property type="entry name" value="SinI_DNA-bd"/>
</dbReference>
<sequence>MERYYSTRKVCEILGIANRTLRRWIAEGRIRAVNVYGRWRIVWDRLHLYIVFFK</sequence>